<dbReference type="InterPro" id="IPR017946">
    <property type="entry name" value="PLC-like_Pdiesterase_TIM-brl"/>
</dbReference>
<accession>A0ABU9SQZ9</accession>
<dbReference type="Gene3D" id="3.20.20.190">
    <property type="entry name" value="Phosphatidylinositol (PI) phosphodiesterase"/>
    <property type="match status" value="1"/>
</dbReference>
<dbReference type="InterPro" id="IPR030395">
    <property type="entry name" value="GP_PDE_dom"/>
</dbReference>
<gene>
    <name evidence="9" type="primary">glpQ</name>
    <name evidence="9" type="ORF">WNY77_02645</name>
</gene>
<comment type="caution">
    <text evidence="9">The sequence shown here is derived from an EMBL/GenBank/DDBJ whole genome shotgun (WGS) entry which is preliminary data.</text>
</comment>
<dbReference type="Pfam" id="PF03009">
    <property type="entry name" value="GDPD"/>
    <property type="match status" value="1"/>
</dbReference>
<keyword evidence="3 7" id="KW-0732">Signal</keyword>
<evidence type="ECO:0000256" key="3">
    <source>
        <dbReference type="ARBA" id="ARBA00022729"/>
    </source>
</evidence>
<evidence type="ECO:0000313" key="9">
    <source>
        <dbReference type="EMBL" id="MEM5496287.1"/>
    </source>
</evidence>
<comment type="catalytic activity">
    <reaction evidence="6">
        <text>a sn-glycero-3-phosphodiester + H2O = an alcohol + sn-glycerol 3-phosphate + H(+)</text>
        <dbReference type="Rhea" id="RHEA:12969"/>
        <dbReference type="ChEBI" id="CHEBI:15377"/>
        <dbReference type="ChEBI" id="CHEBI:15378"/>
        <dbReference type="ChEBI" id="CHEBI:30879"/>
        <dbReference type="ChEBI" id="CHEBI:57597"/>
        <dbReference type="ChEBI" id="CHEBI:83408"/>
        <dbReference type="EC" id="3.1.4.46"/>
    </reaction>
</comment>
<dbReference type="PANTHER" id="PTHR43620:SF7">
    <property type="entry name" value="GLYCEROPHOSPHODIESTER PHOSPHODIESTERASE GDPD5-RELATED"/>
    <property type="match status" value="1"/>
</dbReference>
<feature type="chain" id="PRO_5046985644" description="glycerophosphodiester phosphodiesterase" evidence="7">
    <location>
        <begin position="22"/>
        <end position="329"/>
    </location>
</feature>
<dbReference type="NCBIfam" id="NF008354">
    <property type="entry name" value="PRK11143.1"/>
    <property type="match status" value="1"/>
</dbReference>
<dbReference type="GO" id="GO:0008889">
    <property type="term" value="F:glycerophosphodiester phosphodiesterase activity"/>
    <property type="evidence" value="ECO:0007669"/>
    <property type="project" value="UniProtKB-EC"/>
</dbReference>
<evidence type="ECO:0000313" key="10">
    <source>
        <dbReference type="Proteomes" id="UP001461163"/>
    </source>
</evidence>
<dbReference type="EMBL" id="JBBMQS010000001">
    <property type="protein sequence ID" value="MEM5496287.1"/>
    <property type="molecule type" value="Genomic_DNA"/>
</dbReference>
<dbReference type="Proteomes" id="UP001461163">
    <property type="component" value="Unassembled WGS sequence"/>
</dbReference>
<evidence type="ECO:0000256" key="1">
    <source>
        <dbReference type="ARBA" id="ARBA00007277"/>
    </source>
</evidence>
<organism evidence="9 10">
    <name type="scientific">Paraglaciecola mesophila</name>
    <dbReference type="NCBI Taxonomy" id="197222"/>
    <lineage>
        <taxon>Bacteria</taxon>
        <taxon>Pseudomonadati</taxon>
        <taxon>Pseudomonadota</taxon>
        <taxon>Gammaproteobacteria</taxon>
        <taxon>Alteromonadales</taxon>
        <taxon>Alteromonadaceae</taxon>
        <taxon>Paraglaciecola</taxon>
    </lineage>
</organism>
<comment type="similarity">
    <text evidence="1">Belongs to the glycerophosphoryl diester phosphodiesterase family.</text>
</comment>
<evidence type="ECO:0000259" key="8">
    <source>
        <dbReference type="PROSITE" id="PS51704"/>
    </source>
</evidence>
<dbReference type="SUPFAM" id="SSF51695">
    <property type="entry name" value="PLC-like phosphodiesterases"/>
    <property type="match status" value="1"/>
</dbReference>
<keyword evidence="10" id="KW-1185">Reference proteome</keyword>
<dbReference type="RefSeq" id="WP_342880784.1">
    <property type="nucleotide sequence ID" value="NZ_JBBMQS010000001.1"/>
</dbReference>
<evidence type="ECO:0000256" key="4">
    <source>
        <dbReference type="ARBA" id="ARBA00022798"/>
    </source>
</evidence>
<evidence type="ECO:0000256" key="2">
    <source>
        <dbReference type="ARBA" id="ARBA00012247"/>
    </source>
</evidence>
<keyword evidence="5 9" id="KW-0378">Hydrolase</keyword>
<name>A0ABU9SQZ9_9ALTE</name>
<sequence length="329" mass="37141">MKKSILSLPLLGLLASQVAWAEPLVIAHRGASGYLPEHTMESTTLAFALGADFIEQDVVISKDGVPVVLHDIHLDTVSNVADKYPQRKRDDGRFYALDFTLAELKSLKVHERSTTDGKQIFKNRYQGSAEFTIATFEEQIELINQLNRQFGKNIGFYPEIKSPAWHREQGVDISKIVMETLRKHGLDDASKAIYVQCFDYAELKRLRHELGAKVKLIQLLGENDWGESPTDYDALRTPEKLKELATIAQGIGPWIPQLVDMQTLQSTGLVKRAHDAGLDVHPYTFRQDALPKGVTNKQTLDLLFKQLKVDGLFTDFTDTVVKYLEQQPH</sequence>
<dbReference type="PANTHER" id="PTHR43620">
    <property type="entry name" value="GLYCEROPHOSPHORYL DIESTER PHOSPHODIESTERASE"/>
    <property type="match status" value="1"/>
</dbReference>
<evidence type="ECO:0000256" key="5">
    <source>
        <dbReference type="ARBA" id="ARBA00022801"/>
    </source>
</evidence>
<feature type="signal peptide" evidence="7">
    <location>
        <begin position="1"/>
        <end position="21"/>
    </location>
</feature>
<protein>
    <recommendedName>
        <fullName evidence="2">glycerophosphodiester phosphodiesterase</fullName>
        <ecNumber evidence="2">3.1.4.46</ecNumber>
    </recommendedName>
</protein>
<evidence type="ECO:0000256" key="7">
    <source>
        <dbReference type="SAM" id="SignalP"/>
    </source>
</evidence>
<proteinExistence type="inferred from homology"/>
<dbReference type="PROSITE" id="PS51704">
    <property type="entry name" value="GP_PDE"/>
    <property type="match status" value="1"/>
</dbReference>
<evidence type="ECO:0000256" key="6">
    <source>
        <dbReference type="ARBA" id="ARBA00047512"/>
    </source>
</evidence>
<keyword evidence="4" id="KW-0319">Glycerol metabolism</keyword>
<reference evidence="9 10" key="1">
    <citation type="submission" date="2024-03" db="EMBL/GenBank/DDBJ databases">
        <title>Community enrichment and isolation of bacterial strains for fucoidan degradation.</title>
        <authorList>
            <person name="Sichert A."/>
        </authorList>
    </citation>
    <scope>NUCLEOTIDE SEQUENCE [LARGE SCALE GENOMIC DNA]</scope>
    <source>
        <strain evidence="9 10">AS12</strain>
    </source>
</reference>
<dbReference type="EC" id="3.1.4.46" evidence="2"/>
<feature type="domain" description="GP-PDE" evidence="8">
    <location>
        <begin position="23"/>
        <end position="324"/>
    </location>
</feature>